<dbReference type="KEGG" id="fae:FAES_2121"/>
<evidence type="ECO:0008006" key="3">
    <source>
        <dbReference type="Google" id="ProtNLM"/>
    </source>
</evidence>
<protein>
    <recommendedName>
        <fullName evidence="3">Lipoprotein</fullName>
    </recommendedName>
</protein>
<dbReference type="PROSITE" id="PS51257">
    <property type="entry name" value="PROKAR_LIPOPROTEIN"/>
    <property type="match status" value="1"/>
</dbReference>
<evidence type="ECO:0000313" key="2">
    <source>
        <dbReference type="Proteomes" id="UP000011058"/>
    </source>
</evidence>
<dbReference type="STRING" id="1166018.FAES_2121"/>
<dbReference type="EMBL" id="HE796683">
    <property type="protein sequence ID" value="CCH00130.1"/>
    <property type="molecule type" value="Genomic_DNA"/>
</dbReference>
<dbReference type="AlphaFoldDB" id="I0K7M7"/>
<reference evidence="1 2" key="1">
    <citation type="journal article" date="2012" name="J. Bacteriol.">
        <title>Genome Sequence of Fibrella aestuarina BUZ 2T, a Filamentous Marine Bacterium.</title>
        <authorList>
            <person name="Filippini M."/>
            <person name="Qi W."/>
            <person name="Blom J."/>
            <person name="Goesmann A."/>
            <person name="Smits T.H."/>
            <person name="Bagheri H.C."/>
        </authorList>
    </citation>
    <scope>NUCLEOTIDE SEQUENCE [LARGE SCALE GENOMIC DNA]</scope>
    <source>
        <strain evidence="2">BUZ 2T</strain>
    </source>
</reference>
<keyword evidence="2" id="KW-1185">Reference proteome</keyword>
<accession>I0K7M7</accession>
<proteinExistence type="predicted"/>
<dbReference type="HOGENOM" id="CLU_042036_0_0_10"/>
<sequence length="432" mass="47725">MIHYPRHHTTRYMKFTALTLAIALLMTACGGGKKRDKQEASTPTKTEQVGKVHFFLETSASMGGYLNGGTTFKDVVSDVVTKANQLRPVSLNTISGKTQPVSGDVNTFVAQMATTPLATGKSSELHKIFREVGERAKGNDVAIFVSDCILSFPDADIKRDPEVNRNNASSTLKNSIYDQFATFSKQGIGATVLAYTSPFNGTYYTYQNQKQKLAGEQRPFYIWIIGKQSLVGTFAGQLLESLSTTPAKRLDFGAAGALKAYDLLFSANKSGDWRAERNNVTEIEMGRKAKPVEFAIAVNLNALPGYAQEETYLQKNLNVAVDNGAVKLVKVQRKAALNTDRMSDREQKLLSQNTHVLTFHVDNLFDETATVTLKLPVRFDSWYTNWSTMDDRTATGRQGKTFALEHLMTGVREAYQTSGNEFAAMSIKLSKN</sequence>
<dbReference type="PATRIC" id="fig|1166018.3.peg.3871"/>
<evidence type="ECO:0000313" key="1">
    <source>
        <dbReference type="EMBL" id="CCH00130.1"/>
    </source>
</evidence>
<name>I0K7M7_9BACT</name>
<organism evidence="1 2">
    <name type="scientific">Fibrella aestuarina BUZ 2</name>
    <dbReference type="NCBI Taxonomy" id="1166018"/>
    <lineage>
        <taxon>Bacteria</taxon>
        <taxon>Pseudomonadati</taxon>
        <taxon>Bacteroidota</taxon>
        <taxon>Cytophagia</taxon>
        <taxon>Cytophagales</taxon>
        <taxon>Spirosomataceae</taxon>
        <taxon>Fibrella</taxon>
    </lineage>
</organism>
<gene>
    <name evidence="1" type="ORF">FAES_2121</name>
</gene>
<dbReference type="eggNOG" id="ENOG5031DBH">
    <property type="taxonomic scope" value="Bacteria"/>
</dbReference>
<dbReference type="Proteomes" id="UP000011058">
    <property type="component" value="Chromosome"/>
</dbReference>